<dbReference type="PROSITE" id="PS51186">
    <property type="entry name" value="GNAT"/>
    <property type="match status" value="1"/>
</dbReference>
<dbReference type="GeneID" id="92382517"/>
<dbReference type="RefSeq" id="XP_067078855.1">
    <property type="nucleotide sequence ID" value="XM_067222754.1"/>
</dbReference>
<dbReference type="EMBL" id="CZPT02000763">
    <property type="protein sequence ID" value="SCU67554.1"/>
    <property type="molecule type" value="Genomic_DNA"/>
</dbReference>
<evidence type="ECO:0000313" key="4">
    <source>
        <dbReference type="EMBL" id="SCU67554.1"/>
    </source>
</evidence>
<dbReference type="PANTHER" id="PTHR10545:SF29">
    <property type="entry name" value="GH14572P-RELATED"/>
    <property type="match status" value="1"/>
</dbReference>
<dbReference type="Pfam" id="PF00583">
    <property type="entry name" value="Acetyltransf_1"/>
    <property type="match status" value="1"/>
</dbReference>
<accession>A0A1G4I710</accession>
<comment type="caution">
    <text evidence="4">The sequence shown here is derived from an EMBL/GenBank/DDBJ whole genome shotgun (WGS) entry which is preliminary data.</text>
</comment>
<dbReference type="PANTHER" id="PTHR10545">
    <property type="entry name" value="DIAMINE N-ACETYLTRANSFERASE"/>
    <property type="match status" value="1"/>
</dbReference>
<keyword evidence="5" id="KW-1185">Reference proteome</keyword>
<evidence type="ECO:0000313" key="5">
    <source>
        <dbReference type="Proteomes" id="UP000195570"/>
    </source>
</evidence>
<dbReference type="Gene3D" id="3.40.630.30">
    <property type="match status" value="1"/>
</dbReference>
<reference evidence="4" key="1">
    <citation type="submission" date="2016-09" db="EMBL/GenBank/DDBJ databases">
        <authorList>
            <person name="Hebert L."/>
            <person name="Moumen B."/>
        </authorList>
    </citation>
    <scope>NUCLEOTIDE SEQUENCE [LARGE SCALE GENOMIC DNA]</scope>
    <source>
        <strain evidence="4">OVI</strain>
    </source>
</reference>
<gene>
    <name evidence="4" type="ORF">TEOVI_000858300</name>
</gene>
<dbReference type="VEuPathDB" id="TriTrypDB:TEOVI_000858300"/>
<dbReference type="InterPro" id="IPR051016">
    <property type="entry name" value="Diverse_Substrate_AcTransf"/>
</dbReference>
<feature type="domain" description="N-acetyltransferase" evidence="3">
    <location>
        <begin position="5"/>
        <end position="172"/>
    </location>
</feature>
<dbReference type="Proteomes" id="UP000195570">
    <property type="component" value="Unassembled WGS sequence"/>
</dbReference>
<organism evidence="4 5">
    <name type="scientific">Trypanosoma equiperdum</name>
    <dbReference type="NCBI Taxonomy" id="5694"/>
    <lineage>
        <taxon>Eukaryota</taxon>
        <taxon>Discoba</taxon>
        <taxon>Euglenozoa</taxon>
        <taxon>Kinetoplastea</taxon>
        <taxon>Metakinetoplastina</taxon>
        <taxon>Trypanosomatida</taxon>
        <taxon>Trypanosomatidae</taxon>
        <taxon>Trypanosoma</taxon>
    </lineage>
</organism>
<dbReference type="InterPro" id="IPR016181">
    <property type="entry name" value="Acyl_CoA_acyltransferase"/>
</dbReference>
<sequence>MTSAYRIRDAAPADAGIMVRMLMSLASETENVELDEGEVRRGVTTLFEQGSLGRLYVAEEVPKGDTNIKGPSDGNRSSPQIVGVMTVTYEWSDWRGKLFLWIQSVYIIPSKRKQGIFQKFYDHLIRIMAEDPKYCGLRLAVNSKNEKAIRAYKQVGMKREKYQLMGRMKSKY</sequence>
<evidence type="ECO:0000256" key="1">
    <source>
        <dbReference type="ARBA" id="ARBA00022679"/>
    </source>
</evidence>
<dbReference type="SUPFAM" id="SSF55729">
    <property type="entry name" value="Acyl-CoA N-acyltransferases (Nat)"/>
    <property type="match status" value="1"/>
</dbReference>
<dbReference type="AlphaFoldDB" id="A0A1G4I710"/>
<protein>
    <submittedName>
        <fullName evidence="4">Acetyltransferase, putative</fullName>
    </submittedName>
</protein>
<name>A0A1G4I710_TRYEQ</name>
<evidence type="ECO:0000259" key="3">
    <source>
        <dbReference type="PROSITE" id="PS51186"/>
    </source>
</evidence>
<proteinExistence type="predicted"/>
<keyword evidence="2" id="KW-0012">Acyltransferase</keyword>
<dbReference type="InterPro" id="IPR000182">
    <property type="entry name" value="GNAT_dom"/>
</dbReference>
<dbReference type="CDD" id="cd04301">
    <property type="entry name" value="NAT_SF"/>
    <property type="match status" value="1"/>
</dbReference>
<evidence type="ECO:0000256" key="2">
    <source>
        <dbReference type="ARBA" id="ARBA00023315"/>
    </source>
</evidence>
<dbReference type="GO" id="GO:0008080">
    <property type="term" value="F:N-acetyltransferase activity"/>
    <property type="evidence" value="ECO:0007669"/>
    <property type="project" value="TreeGrafter"/>
</dbReference>
<keyword evidence="1" id="KW-0808">Transferase</keyword>